<dbReference type="InterPro" id="IPR043129">
    <property type="entry name" value="ATPase_NBD"/>
</dbReference>
<protein>
    <recommendedName>
        <fullName evidence="4">N-acetylmannosamine kinase</fullName>
    </recommendedName>
</protein>
<name>A0A1L8R1V5_9ENTE</name>
<dbReference type="Pfam" id="PF00480">
    <property type="entry name" value="ROK"/>
    <property type="match status" value="1"/>
</dbReference>
<reference evidence="2 3" key="1">
    <citation type="submission" date="2014-12" db="EMBL/GenBank/DDBJ databases">
        <title>Draft genome sequences of 29 type strains of Enterococci.</title>
        <authorList>
            <person name="Zhong Z."/>
            <person name="Sun Z."/>
            <person name="Liu W."/>
            <person name="Zhang W."/>
            <person name="Zhang H."/>
        </authorList>
    </citation>
    <scope>NUCLEOTIDE SEQUENCE [LARGE SCALE GENOMIC DNA]</scope>
    <source>
        <strain evidence="2 3">DSM 21207</strain>
    </source>
</reference>
<evidence type="ECO:0000313" key="3">
    <source>
        <dbReference type="Proteomes" id="UP000182835"/>
    </source>
</evidence>
<dbReference type="AlphaFoldDB" id="A0A1L8R1V5"/>
<dbReference type="Gene3D" id="3.30.420.40">
    <property type="match status" value="2"/>
</dbReference>
<dbReference type="Proteomes" id="UP000182835">
    <property type="component" value="Unassembled WGS sequence"/>
</dbReference>
<evidence type="ECO:0008006" key="4">
    <source>
        <dbReference type="Google" id="ProtNLM"/>
    </source>
</evidence>
<dbReference type="PANTHER" id="PTHR18964:SF170">
    <property type="entry name" value="SUGAR KINASE"/>
    <property type="match status" value="1"/>
</dbReference>
<dbReference type="RefSeq" id="WP_071865780.1">
    <property type="nucleotide sequence ID" value="NZ_JBHLVQ010000001.1"/>
</dbReference>
<sequence>MMLLVFACNEKKIMHGYWNGSQFEEQSSFKTPTTWEQLKQDFLTVYESLKKPINGIALSVPGIVNTEKQRIEGATEISYLHGFNIFAELEELFHLPVTIENDINCAAMAEFYLGAAKNTQDSAFVAVAEDEIKGALFTKGQLHKGNHLYSGQFGYMYLNNGNTFSELATPAQMAFRYCQRMELDPTEKNSDAVFTLAKTGDKLAKEEVNNFYEYLVAGLWNIQFLYDPELIVLAGDGIVGKNAELLEEINQRLLKKLSEKGIDAFVPKIKICHYPKQAPLIGAAMNFSARQQGEV</sequence>
<dbReference type="InterPro" id="IPR000600">
    <property type="entry name" value="ROK"/>
</dbReference>
<dbReference type="STRING" id="317010.RU96_GL001779"/>
<comment type="similarity">
    <text evidence="1">Belongs to the ROK (NagC/XylR) family.</text>
</comment>
<dbReference type="OrthoDB" id="9795247at2"/>
<dbReference type="SUPFAM" id="SSF53067">
    <property type="entry name" value="Actin-like ATPase domain"/>
    <property type="match status" value="1"/>
</dbReference>
<comment type="caution">
    <text evidence="2">The sequence shown here is derived from an EMBL/GenBank/DDBJ whole genome shotgun (WGS) entry which is preliminary data.</text>
</comment>
<organism evidence="2 3">
    <name type="scientific">Enterococcus canintestini</name>
    <dbReference type="NCBI Taxonomy" id="317010"/>
    <lineage>
        <taxon>Bacteria</taxon>
        <taxon>Bacillati</taxon>
        <taxon>Bacillota</taxon>
        <taxon>Bacilli</taxon>
        <taxon>Lactobacillales</taxon>
        <taxon>Enterococcaceae</taxon>
        <taxon>Enterococcus</taxon>
    </lineage>
</organism>
<proteinExistence type="inferred from homology"/>
<accession>A0A1L8R1V5</accession>
<dbReference type="EMBL" id="JXKG01000036">
    <property type="protein sequence ID" value="OJG13759.1"/>
    <property type="molecule type" value="Genomic_DNA"/>
</dbReference>
<gene>
    <name evidence="2" type="ORF">RU96_GL001779</name>
</gene>
<dbReference type="PANTHER" id="PTHR18964">
    <property type="entry name" value="ROK (REPRESSOR, ORF, KINASE) FAMILY"/>
    <property type="match status" value="1"/>
</dbReference>
<evidence type="ECO:0000256" key="1">
    <source>
        <dbReference type="ARBA" id="ARBA00006479"/>
    </source>
</evidence>
<evidence type="ECO:0000313" key="2">
    <source>
        <dbReference type="EMBL" id="OJG13759.1"/>
    </source>
</evidence>